<comment type="caution">
    <text evidence="1">The sequence shown here is derived from an EMBL/GenBank/DDBJ whole genome shotgun (WGS) entry which is preliminary data.</text>
</comment>
<gene>
    <name evidence="1" type="ORF">GCM10023224_39130</name>
</gene>
<name>A0ABP9GRI3_9ACTN</name>
<organism evidence="1 2">
    <name type="scientific">Streptomonospora halophila</name>
    <dbReference type="NCBI Taxonomy" id="427369"/>
    <lineage>
        <taxon>Bacteria</taxon>
        <taxon>Bacillati</taxon>
        <taxon>Actinomycetota</taxon>
        <taxon>Actinomycetes</taxon>
        <taxon>Streptosporangiales</taxon>
        <taxon>Nocardiopsidaceae</taxon>
        <taxon>Streptomonospora</taxon>
    </lineage>
</organism>
<sequence length="53" mass="5348">MPTAAEAGPMAPLEGIAAEGEQWIDREQASGAYGPRLSADTCGVEEAGADAVE</sequence>
<dbReference type="Proteomes" id="UP001499993">
    <property type="component" value="Unassembled WGS sequence"/>
</dbReference>
<keyword evidence="2" id="KW-1185">Reference proteome</keyword>
<proteinExistence type="predicted"/>
<reference evidence="2" key="1">
    <citation type="journal article" date="2019" name="Int. J. Syst. Evol. Microbiol.">
        <title>The Global Catalogue of Microorganisms (GCM) 10K type strain sequencing project: providing services to taxonomists for standard genome sequencing and annotation.</title>
        <authorList>
            <consortium name="The Broad Institute Genomics Platform"/>
            <consortium name="The Broad Institute Genome Sequencing Center for Infectious Disease"/>
            <person name="Wu L."/>
            <person name="Ma J."/>
        </authorList>
    </citation>
    <scope>NUCLEOTIDE SEQUENCE [LARGE SCALE GENOMIC DNA]</scope>
    <source>
        <strain evidence="2">JCM 18123</strain>
    </source>
</reference>
<protein>
    <submittedName>
        <fullName evidence="1">Uncharacterized protein</fullName>
    </submittedName>
</protein>
<dbReference type="EMBL" id="BAABIK010000024">
    <property type="protein sequence ID" value="GAA4950884.1"/>
    <property type="molecule type" value="Genomic_DNA"/>
</dbReference>
<evidence type="ECO:0000313" key="1">
    <source>
        <dbReference type="EMBL" id="GAA4950884.1"/>
    </source>
</evidence>
<accession>A0ABP9GRI3</accession>
<evidence type="ECO:0000313" key="2">
    <source>
        <dbReference type="Proteomes" id="UP001499993"/>
    </source>
</evidence>